<feature type="transmembrane region" description="Helical" evidence="8">
    <location>
        <begin position="355"/>
        <end position="376"/>
    </location>
</feature>
<evidence type="ECO:0000256" key="4">
    <source>
        <dbReference type="ARBA" id="ARBA00022475"/>
    </source>
</evidence>
<feature type="transmembrane region" description="Helical" evidence="8">
    <location>
        <begin position="264"/>
        <end position="289"/>
    </location>
</feature>
<dbReference type="InterPro" id="IPR051449">
    <property type="entry name" value="ABC-2_transporter_component"/>
</dbReference>
<evidence type="ECO:0000256" key="2">
    <source>
        <dbReference type="ARBA" id="ARBA00007783"/>
    </source>
</evidence>
<evidence type="ECO:0000256" key="8">
    <source>
        <dbReference type="SAM" id="Phobius"/>
    </source>
</evidence>
<dbReference type="PROSITE" id="PS51012">
    <property type="entry name" value="ABC_TM2"/>
    <property type="match status" value="1"/>
</dbReference>
<dbReference type="OrthoDB" id="9811522at2"/>
<evidence type="ECO:0000256" key="5">
    <source>
        <dbReference type="ARBA" id="ARBA00022692"/>
    </source>
</evidence>
<dbReference type="InterPro" id="IPR013525">
    <property type="entry name" value="ABC2_TM"/>
</dbReference>
<dbReference type="GO" id="GO:0140359">
    <property type="term" value="F:ABC-type transporter activity"/>
    <property type="evidence" value="ECO:0007669"/>
    <property type="project" value="InterPro"/>
</dbReference>
<reference evidence="11" key="1">
    <citation type="submission" date="2016-10" db="EMBL/GenBank/DDBJ databases">
        <authorList>
            <person name="Varghese N."/>
            <person name="Submissions S."/>
        </authorList>
    </citation>
    <scope>NUCLEOTIDE SEQUENCE [LARGE SCALE GENOMIC DNA]</scope>
    <source>
        <strain evidence="11">DSM 26542</strain>
    </source>
</reference>
<feature type="domain" description="ABC transmembrane type-2" evidence="9">
    <location>
        <begin position="149"/>
        <end position="380"/>
    </location>
</feature>
<keyword evidence="5 8" id="KW-0812">Transmembrane</keyword>
<keyword evidence="6 8" id="KW-1133">Transmembrane helix</keyword>
<proteinExistence type="inferred from homology"/>
<feature type="transmembrane region" description="Helical" evidence="8">
    <location>
        <begin position="20"/>
        <end position="40"/>
    </location>
</feature>
<accession>A0A1I3KWC7</accession>
<evidence type="ECO:0000313" key="11">
    <source>
        <dbReference type="Proteomes" id="UP000243887"/>
    </source>
</evidence>
<name>A0A1I3KWC7_9FLAO</name>
<sequence length="388" mass="43923">MKEFLSLLKREFRLFWGNDVLRILFIGAPLMYGILLGYVYGKGKVTDLPIIVVDEDRSEMSSKAIQMFEDNEVIKIADLRYDQIGLSAAAIEQDAACIVIIPKGFEKDILTKKYPEVTTIVNTANVLTANYASGALQLCLGTLKVGVQLETLRKQGTPEAVVMSQYEPFKTTFIKKNNRSTNYMYFLWPGVLATVLQQVLLLGLALSFASEFEKGTFGELIRRAPSITKMLAVKIIPYLLMSFGVWFIYWLFTIWFKVPFYENLGALTFVAGIFVISVCFIGVLVSVLIPNQLKATEVLMVIATPSFILSGFTWPLSQMPIWVQRIADVIPLTHFLKSFRILIIEEGQLSQTASYNWNMVIIGVVCAILSYIALYYKKRKYLKENPQE</sequence>
<keyword evidence="4" id="KW-1003">Cell membrane</keyword>
<protein>
    <submittedName>
        <fullName evidence="10">ABC-2 type transport system permease protein</fullName>
    </submittedName>
</protein>
<keyword evidence="7 8" id="KW-0472">Membrane</keyword>
<evidence type="ECO:0000313" key="10">
    <source>
        <dbReference type="EMBL" id="SFI76841.1"/>
    </source>
</evidence>
<keyword evidence="11" id="KW-1185">Reference proteome</keyword>
<dbReference type="STRING" id="1150112.SAMN04487893_10189"/>
<evidence type="ECO:0000256" key="6">
    <source>
        <dbReference type="ARBA" id="ARBA00022989"/>
    </source>
</evidence>
<gene>
    <name evidence="10" type="ORF">SAMN04487893_10189</name>
</gene>
<dbReference type="PANTHER" id="PTHR30294">
    <property type="entry name" value="MEMBRANE COMPONENT OF ABC TRANSPORTER YHHJ-RELATED"/>
    <property type="match status" value="1"/>
</dbReference>
<evidence type="ECO:0000256" key="3">
    <source>
        <dbReference type="ARBA" id="ARBA00022448"/>
    </source>
</evidence>
<dbReference type="RefSeq" id="WP_090677470.1">
    <property type="nucleotide sequence ID" value="NZ_FORU01000001.1"/>
</dbReference>
<dbReference type="GO" id="GO:0005886">
    <property type="term" value="C:plasma membrane"/>
    <property type="evidence" value="ECO:0007669"/>
    <property type="project" value="UniProtKB-SubCell"/>
</dbReference>
<dbReference type="AlphaFoldDB" id="A0A1I3KWC7"/>
<dbReference type="PANTHER" id="PTHR30294:SF29">
    <property type="entry name" value="MULTIDRUG ABC TRANSPORTER PERMEASE YBHS-RELATED"/>
    <property type="match status" value="1"/>
</dbReference>
<feature type="transmembrane region" description="Helical" evidence="8">
    <location>
        <begin position="298"/>
        <end position="316"/>
    </location>
</feature>
<evidence type="ECO:0000256" key="7">
    <source>
        <dbReference type="ARBA" id="ARBA00023136"/>
    </source>
</evidence>
<comment type="similarity">
    <text evidence="2">Belongs to the ABC-2 integral membrane protein family.</text>
</comment>
<dbReference type="InterPro" id="IPR047817">
    <property type="entry name" value="ABC2_TM_bact-type"/>
</dbReference>
<dbReference type="Proteomes" id="UP000243887">
    <property type="component" value="Unassembled WGS sequence"/>
</dbReference>
<keyword evidence="3" id="KW-0813">Transport</keyword>
<dbReference type="Gene3D" id="3.40.1710.10">
    <property type="entry name" value="abc type-2 transporter like domain"/>
    <property type="match status" value="1"/>
</dbReference>
<feature type="transmembrane region" description="Helical" evidence="8">
    <location>
        <begin position="185"/>
        <end position="210"/>
    </location>
</feature>
<evidence type="ECO:0000256" key="1">
    <source>
        <dbReference type="ARBA" id="ARBA00004651"/>
    </source>
</evidence>
<evidence type="ECO:0000259" key="9">
    <source>
        <dbReference type="PROSITE" id="PS51012"/>
    </source>
</evidence>
<organism evidence="10 11">
    <name type="scientific">Myroides guanonis</name>
    <dbReference type="NCBI Taxonomy" id="1150112"/>
    <lineage>
        <taxon>Bacteria</taxon>
        <taxon>Pseudomonadati</taxon>
        <taxon>Bacteroidota</taxon>
        <taxon>Flavobacteriia</taxon>
        <taxon>Flavobacteriales</taxon>
        <taxon>Flavobacteriaceae</taxon>
        <taxon>Myroides</taxon>
    </lineage>
</organism>
<comment type="subcellular location">
    <subcellularLocation>
        <location evidence="1">Cell membrane</location>
        <topology evidence="1">Multi-pass membrane protein</topology>
    </subcellularLocation>
</comment>
<feature type="transmembrane region" description="Helical" evidence="8">
    <location>
        <begin position="231"/>
        <end position="252"/>
    </location>
</feature>
<dbReference type="EMBL" id="FORU01000001">
    <property type="protein sequence ID" value="SFI76841.1"/>
    <property type="molecule type" value="Genomic_DNA"/>
</dbReference>
<dbReference type="Pfam" id="PF12698">
    <property type="entry name" value="ABC2_membrane_3"/>
    <property type="match status" value="1"/>
</dbReference>